<dbReference type="GO" id="GO:0005975">
    <property type="term" value="P:carbohydrate metabolic process"/>
    <property type="evidence" value="ECO:0007669"/>
    <property type="project" value="InterPro"/>
</dbReference>
<dbReference type="PANTHER" id="PTHR42946:SF1">
    <property type="entry name" value="PHOSPHOGLUCOMUTASE (ALPHA-D-GLUCOSE-1,6-BISPHOSPHATE-DEPENDENT)"/>
    <property type="match status" value="1"/>
</dbReference>
<feature type="domain" description="Alpha-D-phosphohexomutase alpha/beta/alpha" evidence="5">
    <location>
        <begin position="132"/>
        <end position="238"/>
    </location>
</feature>
<dbReference type="Pfam" id="PF02879">
    <property type="entry name" value="PGM_PMM_II"/>
    <property type="match status" value="1"/>
</dbReference>
<dbReference type="Pfam" id="PF02878">
    <property type="entry name" value="PGM_PMM_I"/>
    <property type="match status" value="1"/>
</dbReference>
<dbReference type="AlphaFoldDB" id="A0A7S1BN56"/>
<dbReference type="InterPro" id="IPR016055">
    <property type="entry name" value="A-D-PHexomutase_a/b/a-I/II/III"/>
</dbReference>
<feature type="domain" description="Alpha-D-phosphohexomutase alpha/beta/alpha" evidence="6">
    <location>
        <begin position="310"/>
        <end position="389"/>
    </location>
</feature>
<proteinExistence type="inferred from homology"/>
<feature type="domain" description="Alpha-D-phosphohexomutase alpha/beta/alpha" evidence="7">
    <location>
        <begin position="402"/>
        <end position="505"/>
    </location>
</feature>
<evidence type="ECO:0000259" key="7">
    <source>
        <dbReference type="Pfam" id="PF02880"/>
    </source>
</evidence>
<dbReference type="GO" id="GO:0004615">
    <property type="term" value="F:phosphomannomutase activity"/>
    <property type="evidence" value="ECO:0007669"/>
    <property type="project" value="TreeGrafter"/>
</dbReference>
<comment type="similarity">
    <text evidence="2">Belongs to the phosphohexose mutase family.</text>
</comment>
<dbReference type="EMBL" id="HBFR01025824">
    <property type="protein sequence ID" value="CAD8891377.1"/>
    <property type="molecule type" value="Transcribed_RNA"/>
</dbReference>
<dbReference type="Pfam" id="PF02880">
    <property type="entry name" value="PGM_PMM_III"/>
    <property type="match status" value="1"/>
</dbReference>
<evidence type="ECO:0000259" key="6">
    <source>
        <dbReference type="Pfam" id="PF02879"/>
    </source>
</evidence>
<dbReference type="InterPro" id="IPR005845">
    <property type="entry name" value="A-D-PHexomutase_a/b/a-II"/>
</dbReference>
<feature type="signal peptide" evidence="4">
    <location>
        <begin position="1"/>
        <end position="19"/>
    </location>
</feature>
<dbReference type="InterPro" id="IPR005846">
    <property type="entry name" value="A-D-PHexomutase_a/b/a-III"/>
</dbReference>
<evidence type="ECO:0000256" key="4">
    <source>
        <dbReference type="SAM" id="SignalP"/>
    </source>
</evidence>
<evidence type="ECO:0000259" key="5">
    <source>
        <dbReference type="Pfam" id="PF02878"/>
    </source>
</evidence>
<dbReference type="SUPFAM" id="SSF53738">
    <property type="entry name" value="Phosphoglucomutase, first 3 domains"/>
    <property type="match status" value="3"/>
</dbReference>
<evidence type="ECO:0000256" key="1">
    <source>
        <dbReference type="ARBA" id="ARBA00001946"/>
    </source>
</evidence>
<gene>
    <name evidence="8" type="ORF">CHYS00102_LOCUS18583</name>
</gene>
<protein>
    <submittedName>
        <fullName evidence="8">Uncharacterized protein</fullName>
    </submittedName>
</protein>
<keyword evidence="4" id="KW-0732">Signal</keyword>
<dbReference type="PANTHER" id="PTHR42946">
    <property type="entry name" value="PHOSPHOHEXOSE MUTASE"/>
    <property type="match status" value="1"/>
</dbReference>
<keyword evidence="3" id="KW-0597">Phosphoprotein</keyword>
<name>A0A7S1BN56_9STRA</name>
<sequence>MVDIVPLLLLQCVVGSAGGFLSGIPSSFVASSVGTATAIPHAFIEVSTPPHRISGRHLIHTRRLRMTPRDVSVPPSSPLPVTPMLFSSSSSSLDVKKDGFDSLVSGSDIRATFSPTWEEDPRTCGPGAAPVLTPALSYLLGKSLAAVLLDRSESGAAPDASACIGRDPRTHGELLARAMAAGLRDGGAERVCDTGIASTPAIFDFCRSGKVSCGIMITASHLPPDRNGFKIYTPDGLLGKEELNGMIDGVRVMYENSDTLIPEEWDEKGVETVDFMSDYIFTLENSLMKEIAKCTGADECEVDFFTPLQGTKVVVNAGNGSAGFFATKLAELGADITGSIGIDPDGRFPHGVPNPEDNEMVLRTTEACERERADLGIMFDTDGDRAGFVVAARDGSYEPLNRNRLIALLAVILNEDYPGCAVVTDSVTSEGLTDFLVEVAGVQHVRFKRGYSKVINRAKDLVADGVDAQMAIETSGHCAMAENAFMDDGTYTAVKIIGQLARIQKEFGAPSLLDGIMGLEEMDEVVEFRLPALDQSVTTAGGAFQEIYETMTDIIVGTQLFTEHGWDLDSDNMEGVRVRVGVDGAFFMIRPSLHDPLLSVQVEATNRGHAVGSIVTPLVELIERSNFVSKNLDYGKLVDYIG</sequence>
<accession>A0A7S1BN56</accession>
<dbReference type="InterPro" id="IPR005841">
    <property type="entry name" value="Alpha-D-phosphohexomutase_SF"/>
</dbReference>
<evidence type="ECO:0000256" key="2">
    <source>
        <dbReference type="ARBA" id="ARBA00010231"/>
    </source>
</evidence>
<evidence type="ECO:0000256" key="3">
    <source>
        <dbReference type="ARBA" id="ARBA00022553"/>
    </source>
</evidence>
<dbReference type="Gene3D" id="3.40.120.10">
    <property type="entry name" value="Alpha-D-Glucose-1,6-Bisphosphate, subunit A, domain 3"/>
    <property type="match status" value="3"/>
</dbReference>
<dbReference type="InterPro" id="IPR050060">
    <property type="entry name" value="Phosphoglucosamine_mutase"/>
</dbReference>
<dbReference type="PRINTS" id="PR00509">
    <property type="entry name" value="PGMPMM"/>
</dbReference>
<reference evidence="8" key="1">
    <citation type="submission" date="2021-01" db="EMBL/GenBank/DDBJ databases">
        <authorList>
            <person name="Corre E."/>
            <person name="Pelletier E."/>
            <person name="Niang G."/>
            <person name="Scheremetjew M."/>
            <person name="Finn R."/>
            <person name="Kale V."/>
            <person name="Holt S."/>
            <person name="Cochrane G."/>
            <person name="Meng A."/>
            <person name="Brown T."/>
            <person name="Cohen L."/>
        </authorList>
    </citation>
    <scope>NUCLEOTIDE SEQUENCE</scope>
    <source>
        <strain evidence="8">308</strain>
    </source>
</reference>
<evidence type="ECO:0000313" key="8">
    <source>
        <dbReference type="EMBL" id="CAD8891377.1"/>
    </source>
</evidence>
<feature type="chain" id="PRO_5030750846" evidence="4">
    <location>
        <begin position="20"/>
        <end position="642"/>
    </location>
</feature>
<organism evidence="8">
    <name type="scientific">Corethron hystrix</name>
    <dbReference type="NCBI Taxonomy" id="216773"/>
    <lineage>
        <taxon>Eukaryota</taxon>
        <taxon>Sar</taxon>
        <taxon>Stramenopiles</taxon>
        <taxon>Ochrophyta</taxon>
        <taxon>Bacillariophyta</taxon>
        <taxon>Coscinodiscophyceae</taxon>
        <taxon>Corethrophycidae</taxon>
        <taxon>Corethrales</taxon>
        <taxon>Corethraceae</taxon>
        <taxon>Corethron</taxon>
    </lineage>
</organism>
<comment type="cofactor">
    <cofactor evidence="1">
        <name>Mg(2+)</name>
        <dbReference type="ChEBI" id="CHEBI:18420"/>
    </cofactor>
</comment>
<dbReference type="InterPro" id="IPR005844">
    <property type="entry name" value="A-D-PHexomutase_a/b/a-I"/>
</dbReference>